<evidence type="ECO:0000256" key="1">
    <source>
        <dbReference type="ARBA" id="ARBA00022741"/>
    </source>
</evidence>
<dbReference type="Gene3D" id="3.40.50.300">
    <property type="entry name" value="P-loop containing nucleotide triphosphate hydrolases"/>
    <property type="match status" value="1"/>
</dbReference>
<dbReference type="Pfam" id="PF13191">
    <property type="entry name" value="AAA_16"/>
    <property type="match status" value="1"/>
</dbReference>
<evidence type="ECO:0000313" key="5">
    <source>
        <dbReference type="Proteomes" id="UP001529338"/>
    </source>
</evidence>
<sequence>MDARPEGPRPGSLVGRGAELDDLDGLLSDVADGAGATVLIEGEAGVGKTSLVGTLRQGAAILGLDFRLVRAAQADGRPVGLLTDALIDPSAAHGPVESELVDLTAALTDGHAQPQAIARAAELAAALVRRQSDKRPWVLVLEDLHHGDTGSLEALVRLAREGAVPGGFLVMTMRPVPHRTELATTVAAWTRAGARYVELRPLAPRAVVDVAERLVGSPVGPALRGALATTGGNPRFASDVVRTARAHGALEERDGVVDVVGTQWLDSLDEVVRGRLEYLGVEVLALLEQASVLGTSFVVLDLAAMSGASVPDCWRTLRHALAAGVVRARGDRLVFGHDLCRGALYHGLDAQQRRVLHARAAWALDRAGAPSHVVSDHLARAR</sequence>
<organism evidence="4 5">
    <name type="scientific">Cellulomonas alba</name>
    <dbReference type="NCBI Taxonomy" id="3053467"/>
    <lineage>
        <taxon>Bacteria</taxon>
        <taxon>Bacillati</taxon>
        <taxon>Actinomycetota</taxon>
        <taxon>Actinomycetes</taxon>
        <taxon>Micrococcales</taxon>
        <taxon>Cellulomonadaceae</taxon>
        <taxon>Cellulomonas</taxon>
    </lineage>
</organism>
<evidence type="ECO:0000313" key="4">
    <source>
        <dbReference type="EMBL" id="MDM7855337.1"/>
    </source>
</evidence>
<name>A0ABT7SGL6_9CELL</name>
<protein>
    <submittedName>
        <fullName evidence="4">AAA family ATPase</fullName>
    </submittedName>
</protein>
<dbReference type="Proteomes" id="UP001529338">
    <property type="component" value="Unassembled WGS sequence"/>
</dbReference>
<dbReference type="InterPro" id="IPR041664">
    <property type="entry name" value="AAA_16"/>
</dbReference>
<dbReference type="EMBL" id="JAUCGQ010000001">
    <property type="protein sequence ID" value="MDM7855337.1"/>
    <property type="molecule type" value="Genomic_DNA"/>
</dbReference>
<feature type="domain" description="Orc1-like AAA ATPase" evidence="3">
    <location>
        <begin position="13"/>
        <end position="164"/>
    </location>
</feature>
<dbReference type="RefSeq" id="WP_289455146.1">
    <property type="nucleotide sequence ID" value="NZ_JAUCGQ010000001.1"/>
</dbReference>
<keyword evidence="2" id="KW-0067">ATP-binding</keyword>
<gene>
    <name evidence="4" type="ORF">QRT04_10390</name>
</gene>
<keyword evidence="1" id="KW-0547">Nucleotide-binding</keyword>
<evidence type="ECO:0000256" key="2">
    <source>
        <dbReference type="ARBA" id="ARBA00022840"/>
    </source>
</evidence>
<dbReference type="SUPFAM" id="SSF52540">
    <property type="entry name" value="P-loop containing nucleoside triphosphate hydrolases"/>
    <property type="match status" value="1"/>
</dbReference>
<keyword evidence="5" id="KW-1185">Reference proteome</keyword>
<accession>A0ABT7SGL6</accession>
<dbReference type="PANTHER" id="PTHR16305:SF28">
    <property type="entry name" value="GUANYLATE CYCLASE DOMAIN-CONTAINING PROTEIN"/>
    <property type="match status" value="1"/>
</dbReference>
<proteinExistence type="predicted"/>
<comment type="caution">
    <text evidence="4">The sequence shown here is derived from an EMBL/GenBank/DDBJ whole genome shotgun (WGS) entry which is preliminary data.</text>
</comment>
<dbReference type="InterPro" id="IPR027417">
    <property type="entry name" value="P-loop_NTPase"/>
</dbReference>
<dbReference type="PANTHER" id="PTHR16305">
    <property type="entry name" value="TESTICULAR SOLUBLE ADENYLYL CYCLASE"/>
    <property type="match status" value="1"/>
</dbReference>
<reference evidence="4 5" key="1">
    <citation type="submission" date="2023-06" db="EMBL/GenBank/DDBJ databases">
        <title>Cellulomonas sp. MW4 Whole genome sequence.</title>
        <authorList>
            <person name="Park S."/>
        </authorList>
    </citation>
    <scope>NUCLEOTIDE SEQUENCE [LARGE SCALE GENOMIC DNA]</scope>
    <source>
        <strain evidence="4 5">MW4</strain>
    </source>
</reference>
<evidence type="ECO:0000259" key="3">
    <source>
        <dbReference type="Pfam" id="PF13191"/>
    </source>
</evidence>